<evidence type="ECO:0000313" key="2">
    <source>
        <dbReference type="EMBL" id="GIF17910.1"/>
    </source>
</evidence>
<dbReference type="AlphaFoldDB" id="A0A919NGV3"/>
<dbReference type="PANTHER" id="PTHR35908">
    <property type="entry name" value="HYPOTHETICAL FUSION PROTEIN"/>
    <property type="match status" value="1"/>
</dbReference>
<name>A0A919NGV3_9ACTN</name>
<dbReference type="RefSeq" id="WP_203798455.1">
    <property type="nucleotide sequence ID" value="NZ_BOMY01000002.1"/>
</dbReference>
<dbReference type="InterPro" id="IPR041581">
    <property type="entry name" value="Glyoxalase_6"/>
</dbReference>
<gene>
    <name evidence="2" type="ORF">Ate02nite_06400</name>
</gene>
<comment type="caution">
    <text evidence="2">The sequence shown here is derived from an EMBL/GenBank/DDBJ whole genome shotgun (WGS) entry which is preliminary data.</text>
</comment>
<dbReference type="CDD" id="cd06587">
    <property type="entry name" value="VOC"/>
    <property type="match status" value="1"/>
</dbReference>
<dbReference type="SUPFAM" id="SSF54593">
    <property type="entry name" value="Glyoxalase/Bleomycin resistance protein/Dihydroxybiphenyl dioxygenase"/>
    <property type="match status" value="1"/>
</dbReference>
<evidence type="ECO:0000259" key="1">
    <source>
        <dbReference type="Pfam" id="PF18029"/>
    </source>
</evidence>
<organism evidence="2 3">
    <name type="scientific">Paractinoplanes tereljensis</name>
    <dbReference type="NCBI Taxonomy" id="571912"/>
    <lineage>
        <taxon>Bacteria</taxon>
        <taxon>Bacillati</taxon>
        <taxon>Actinomycetota</taxon>
        <taxon>Actinomycetes</taxon>
        <taxon>Micromonosporales</taxon>
        <taxon>Micromonosporaceae</taxon>
        <taxon>Paractinoplanes</taxon>
    </lineage>
</organism>
<accession>A0A919NGV3</accession>
<feature type="domain" description="Glyoxalase-like" evidence="1">
    <location>
        <begin position="4"/>
        <end position="139"/>
    </location>
</feature>
<proteinExistence type="predicted"/>
<sequence length="140" mass="16005">MFWQLTIDANDPARLAAFWGQVLGYQAAPPASDTTWWAHYRGRLGGEESFDDRIFDPAGLKPPLWFQEVPEEKAGKNRLHLDLYPTERDDSLPFERRVEIVEAKVAELVGLGAGVRQRERGDSYYFVVMRDPEGNEFCVS</sequence>
<reference evidence="2" key="1">
    <citation type="submission" date="2021-01" db="EMBL/GenBank/DDBJ databases">
        <title>Whole genome shotgun sequence of Actinoplanes tereljensis NBRC 105297.</title>
        <authorList>
            <person name="Komaki H."/>
            <person name="Tamura T."/>
        </authorList>
    </citation>
    <scope>NUCLEOTIDE SEQUENCE</scope>
    <source>
        <strain evidence="2">NBRC 105297</strain>
    </source>
</reference>
<keyword evidence="3" id="KW-1185">Reference proteome</keyword>
<dbReference type="PANTHER" id="PTHR35908:SF1">
    <property type="entry name" value="CONSERVED PROTEIN"/>
    <property type="match status" value="1"/>
</dbReference>
<dbReference type="InterPro" id="IPR029068">
    <property type="entry name" value="Glyas_Bleomycin-R_OHBP_Dase"/>
</dbReference>
<dbReference type="EMBL" id="BOMY01000002">
    <property type="protein sequence ID" value="GIF17910.1"/>
    <property type="molecule type" value="Genomic_DNA"/>
</dbReference>
<dbReference type="Pfam" id="PF18029">
    <property type="entry name" value="Glyoxalase_6"/>
    <property type="match status" value="1"/>
</dbReference>
<dbReference type="Proteomes" id="UP000623608">
    <property type="component" value="Unassembled WGS sequence"/>
</dbReference>
<protein>
    <submittedName>
        <fullName evidence="2">Glyoxalase</fullName>
    </submittedName>
</protein>
<dbReference type="Gene3D" id="3.10.180.10">
    <property type="entry name" value="2,3-Dihydroxybiphenyl 1,2-Dioxygenase, domain 1"/>
    <property type="match status" value="1"/>
</dbReference>
<evidence type="ECO:0000313" key="3">
    <source>
        <dbReference type="Proteomes" id="UP000623608"/>
    </source>
</evidence>